<keyword evidence="3" id="KW-0285">Flavoprotein</keyword>
<name>A0A9W9K8C4_9EURO</name>
<dbReference type="InterPro" id="IPR036188">
    <property type="entry name" value="FAD/NAD-bd_sf"/>
</dbReference>
<comment type="caution">
    <text evidence="10">The sequence shown here is derived from an EMBL/GenBank/DDBJ whole genome shotgun (WGS) entry which is preliminary data.</text>
</comment>
<dbReference type="PRINTS" id="PR00420">
    <property type="entry name" value="RNGMNOXGNASE"/>
</dbReference>
<dbReference type="InterPro" id="IPR050562">
    <property type="entry name" value="FAD_mOase_fung"/>
</dbReference>
<dbReference type="SUPFAM" id="SSF51905">
    <property type="entry name" value="FAD/NAD(P)-binding domain"/>
    <property type="match status" value="1"/>
</dbReference>
<proteinExistence type="inferred from homology"/>
<keyword evidence="7" id="KW-0560">Oxidoreductase</keyword>
<gene>
    <name evidence="10" type="ORF">N7456_007544</name>
</gene>
<evidence type="ECO:0000256" key="2">
    <source>
        <dbReference type="ARBA" id="ARBA00007992"/>
    </source>
</evidence>
<evidence type="ECO:0000256" key="5">
    <source>
        <dbReference type="ARBA" id="ARBA00022827"/>
    </source>
</evidence>
<dbReference type="AlphaFoldDB" id="A0A9W9K8C4"/>
<evidence type="ECO:0000256" key="6">
    <source>
        <dbReference type="ARBA" id="ARBA00022989"/>
    </source>
</evidence>
<dbReference type="PANTHER" id="PTHR47356">
    <property type="entry name" value="FAD-DEPENDENT MONOOXYGENASE ASQG-RELATED"/>
    <property type="match status" value="1"/>
</dbReference>
<evidence type="ECO:0000256" key="7">
    <source>
        <dbReference type="ARBA" id="ARBA00023002"/>
    </source>
</evidence>
<evidence type="ECO:0000256" key="4">
    <source>
        <dbReference type="ARBA" id="ARBA00022692"/>
    </source>
</evidence>
<evidence type="ECO:0000313" key="10">
    <source>
        <dbReference type="EMBL" id="KAJ5096823.1"/>
    </source>
</evidence>
<comment type="similarity">
    <text evidence="2">Belongs to the paxM FAD-dependent monooxygenase family.</text>
</comment>
<reference evidence="10" key="2">
    <citation type="journal article" date="2023" name="IMA Fungus">
        <title>Comparative genomic study of the Penicillium genus elucidates a diverse pangenome and 15 lateral gene transfer events.</title>
        <authorList>
            <person name="Petersen C."/>
            <person name="Sorensen T."/>
            <person name="Nielsen M.R."/>
            <person name="Sondergaard T.E."/>
            <person name="Sorensen J.L."/>
            <person name="Fitzpatrick D.A."/>
            <person name="Frisvad J.C."/>
            <person name="Nielsen K.L."/>
        </authorList>
    </citation>
    <scope>NUCLEOTIDE SEQUENCE</scope>
    <source>
        <strain evidence="10">IBT 30069</strain>
    </source>
</reference>
<dbReference type="PANTHER" id="PTHR47356:SF2">
    <property type="entry name" value="FAD-BINDING DOMAIN-CONTAINING PROTEIN-RELATED"/>
    <property type="match status" value="1"/>
</dbReference>
<dbReference type="EMBL" id="JAPQKH010000005">
    <property type="protein sequence ID" value="KAJ5096823.1"/>
    <property type="molecule type" value="Genomic_DNA"/>
</dbReference>
<protein>
    <recommendedName>
        <fullName evidence="9">FAD-binding domain-containing protein</fullName>
    </recommendedName>
</protein>
<keyword evidence="5" id="KW-0274">FAD</keyword>
<evidence type="ECO:0000256" key="8">
    <source>
        <dbReference type="ARBA" id="ARBA00023136"/>
    </source>
</evidence>
<sequence>MAPFKVIIVGGSVTGLALANMFERSGIDFVVLEKHENIAPELGACLGLLPNGLRILDQLGCYDALKKLSQPMNALDSYDELGNLIGKMPELGTWMEELLGYKNENLDRRQVIEVLFENLESKSKIHTSCKVSKIEISMTGVFVELENGDIFDGDIVIGADGIHSRVLQEMQRHAEIDNPGNKSFSKDNFKCTYKALVGIGKAREGISQDQGFKNFREGRSYLCVGGLDRKFYFSLFVRNQEVTQGDAIPRYTEQDRDALVTTYKDDIVYPGLTFGEIYQNRICSTLLPIEEGMLPNCFYKRMVLSTPLFGQGGNDAIVSSAYLVNGLTSITEGHESPDEVRLHSVFLDYQQTRTPENLAHVIGGQVTHAMDSFAKPALKFIQLRLAPILPAQIKWNA</sequence>
<dbReference type="InterPro" id="IPR002938">
    <property type="entry name" value="FAD-bd"/>
</dbReference>
<dbReference type="GO" id="GO:0071949">
    <property type="term" value="F:FAD binding"/>
    <property type="evidence" value="ECO:0007669"/>
    <property type="project" value="InterPro"/>
</dbReference>
<evidence type="ECO:0000256" key="1">
    <source>
        <dbReference type="ARBA" id="ARBA00004370"/>
    </source>
</evidence>
<accession>A0A9W9K8C4</accession>
<keyword evidence="11" id="KW-1185">Reference proteome</keyword>
<keyword evidence="4" id="KW-0812">Transmembrane</keyword>
<keyword evidence="8" id="KW-0472">Membrane</keyword>
<organism evidence="10 11">
    <name type="scientific">Penicillium angulare</name>
    <dbReference type="NCBI Taxonomy" id="116970"/>
    <lineage>
        <taxon>Eukaryota</taxon>
        <taxon>Fungi</taxon>
        <taxon>Dikarya</taxon>
        <taxon>Ascomycota</taxon>
        <taxon>Pezizomycotina</taxon>
        <taxon>Eurotiomycetes</taxon>
        <taxon>Eurotiomycetidae</taxon>
        <taxon>Eurotiales</taxon>
        <taxon>Aspergillaceae</taxon>
        <taxon>Penicillium</taxon>
    </lineage>
</organism>
<dbReference type="OrthoDB" id="2431938at2759"/>
<keyword evidence="6" id="KW-1133">Transmembrane helix</keyword>
<reference evidence="10" key="1">
    <citation type="submission" date="2022-11" db="EMBL/GenBank/DDBJ databases">
        <authorList>
            <person name="Petersen C."/>
        </authorList>
    </citation>
    <scope>NUCLEOTIDE SEQUENCE</scope>
    <source>
        <strain evidence="10">IBT 30069</strain>
    </source>
</reference>
<comment type="subcellular location">
    <subcellularLocation>
        <location evidence="1">Membrane</location>
    </subcellularLocation>
</comment>
<dbReference type="GO" id="GO:0016020">
    <property type="term" value="C:membrane"/>
    <property type="evidence" value="ECO:0007669"/>
    <property type="project" value="UniProtKB-SubCell"/>
</dbReference>
<dbReference type="Gene3D" id="3.50.50.60">
    <property type="entry name" value="FAD/NAD(P)-binding domain"/>
    <property type="match status" value="1"/>
</dbReference>
<evidence type="ECO:0000256" key="3">
    <source>
        <dbReference type="ARBA" id="ARBA00022630"/>
    </source>
</evidence>
<feature type="domain" description="FAD-binding" evidence="9">
    <location>
        <begin position="5"/>
        <end position="171"/>
    </location>
</feature>
<dbReference type="GO" id="GO:0004497">
    <property type="term" value="F:monooxygenase activity"/>
    <property type="evidence" value="ECO:0007669"/>
    <property type="project" value="InterPro"/>
</dbReference>
<dbReference type="Pfam" id="PF01494">
    <property type="entry name" value="FAD_binding_3"/>
    <property type="match status" value="1"/>
</dbReference>
<evidence type="ECO:0000313" key="11">
    <source>
        <dbReference type="Proteomes" id="UP001149165"/>
    </source>
</evidence>
<evidence type="ECO:0000259" key="9">
    <source>
        <dbReference type="Pfam" id="PF01494"/>
    </source>
</evidence>
<dbReference type="Proteomes" id="UP001149165">
    <property type="component" value="Unassembled WGS sequence"/>
</dbReference>